<comment type="caution">
    <text evidence="1">The sequence shown here is derived from an EMBL/GenBank/DDBJ whole genome shotgun (WGS) entry which is preliminary data.</text>
</comment>
<gene>
    <name evidence="1" type="ORF">A6R68_10057</name>
</gene>
<dbReference type="GO" id="GO:0003735">
    <property type="term" value="F:structural constituent of ribosome"/>
    <property type="evidence" value="ECO:0007669"/>
    <property type="project" value="InterPro"/>
</dbReference>
<dbReference type="InterPro" id="IPR001141">
    <property type="entry name" value="Ribosomal_eL27"/>
</dbReference>
<dbReference type="GO" id="GO:0006412">
    <property type="term" value="P:translation"/>
    <property type="evidence" value="ECO:0007669"/>
    <property type="project" value="InterPro"/>
</dbReference>
<protein>
    <submittedName>
        <fullName evidence="1">Uncharacterized protein</fullName>
    </submittedName>
</protein>
<dbReference type="AlphaFoldDB" id="A0A1A6FZ65"/>
<keyword evidence="2" id="KW-1185">Reference proteome</keyword>
<dbReference type="OrthoDB" id="2365484at2759"/>
<dbReference type="InterPro" id="IPR038655">
    <property type="entry name" value="Ribosomal_eL27_sf"/>
</dbReference>
<dbReference type="Pfam" id="PF01777">
    <property type="entry name" value="Ribosomal_L27e"/>
    <property type="match status" value="1"/>
</dbReference>
<dbReference type="Proteomes" id="UP000092124">
    <property type="component" value="Unassembled WGS sequence"/>
</dbReference>
<dbReference type="EMBL" id="LZPO01110310">
    <property type="protein sequence ID" value="OBS58860.1"/>
    <property type="molecule type" value="Genomic_DNA"/>
</dbReference>
<dbReference type="GO" id="GO:0005840">
    <property type="term" value="C:ribosome"/>
    <property type="evidence" value="ECO:0007669"/>
    <property type="project" value="InterPro"/>
</dbReference>
<evidence type="ECO:0000313" key="2">
    <source>
        <dbReference type="Proteomes" id="UP000092124"/>
    </source>
</evidence>
<dbReference type="Gene3D" id="2.30.30.770">
    <property type="match status" value="1"/>
</dbReference>
<dbReference type="STRING" id="56216.A0A1A6FZ65"/>
<evidence type="ECO:0000313" key="1">
    <source>
        <dbReference type="EMBL" id="OBS58860.1"/>
    </source>
</evidence>
<proteinExistence type="predicted"/>
<organism evidence="1 2">
    <name type="scientific">Neotoma lepida</name>
    <name type="common">Desert woodrat</name>
    <dbReference type="NCBI Taxonomy" id="56216"/>
    <lineage>
        <taxon>Eukaryota</taxon>
        <taxon>Metazoa</taxon>
        <taxon>Chordata</taxon>
        <taxon>Craniata</taxon>
        <taxon>Vertebrata</taxon>
        <taxon>Euteleostomi</taxon>
        <taxon>Mammalia</taxon>
        <taxon>Eutheria</taxon>
        <taxon>Euarchontoglires</taxon>
        <taxon>Glires</taxon>
        <taxon>Rodentia</taxon>
        <taxon>Myomorpha</taxon>
        <taxon>Muroidea</taxon>
        <taxon>Cricetidae</taxon>
        <taxon>Neotominae</taxon>
        <taxon>Neotoma</taxon>
    </lineage>
</organism>
<name>A0A1A6FZ65_NEOLE</name>
<reference evidence="1 2" key="1">
    <citation type="submission" date="2016-06" db="EMBL/GenBank/DDBJ databases">
        <title>The Draft Genome Sequence and Annotation of the Desert Woodrat Neotoma lepida.</title>
        <authorList>
            <person name="Campbell M."/>
            <person name="Oakeson K.F."/>
            <person name="Yandell M."/>
            <person name="Halpert J.R."/>
            <person name="Dearing D."/>
        </authorList>
    </citation>
    <scope>NUCLEOTIDE SEQUENCE [LARGE SCALE GENOMIC DNA]</scope>
    <source>
        <strain evidence="1">417</strain>
        <tissue evidence="1">Liver</tissue>
    </source>
</reference>
<accession>A0A1A6FZ65</accession>
<sequence length="69" mass="8010">MAKMFPDAANHPQRERKEWLGPVLCDIPLDKTDVNKDGIRDPALKHKARWGTKVQFGVLYKTGKNKRFF</sequence>